<reference evidence="2" key="1">
    <citation type="submission" date="2022-03" db="EMBL/GenBank/DDBJ databases">
        <authorList>
            <person name="Alioto T."/>
            <person name="Alioto T."/>
            <person name="Gomez Garrido J."/>
        </authorList>
    </citation>
    <scope>NUCLEOTIDE SEQUENCE</scope>
</reference>
<protein>
    <submittedName>
        <fullName evidence="2">Uncharacterized protein</fullName>
    </submittedName>
</protein>
<dbReference type="EMBL" id="OW240919">
    <property type="protein sequence ID" value="CAH2312097.1"/>
    <property type="molecule type" value="Genomic_DNA"/>
</dbReference>
<dbReference type="Gene3D" id="3.30.70.1820">
    <property type="entry name" value="L1 transposable element, RRM domain"/>
    <property type="match status" value="1"/>
</dbReference>
<evidence type="ECO:0000256" key="1">
    <source>
        <dbReference type="SAM" id="Coils"/>
    </source>
</evidence>
<keyword evidence="3" id="KW-1185">Reference proteome</keyword>
<evidence type="ECO:0000313" key="2">
    <source>
        <dbReference type="EMBL" id="CAH2312097.1"/>
    </source>
</evidence>
<name>A0AAD1WI55_PELCU</name>
<sequence>MVRGLLDELRHNIAADIGQFREEIRQGYNTELNTADHETRIKSLENQLLTLQHTQTQAQDRLESLEDKRHLKNIKIRCLPDNLEPTEFPHLFRRLLTVLFSAKRAKLMPLDGWYKIPKPATGTQRASRDIKVRFQQSQDRLVFMAATRNRSPFNFEEHSLTFFPDLTRATLEWRRSLRPLTTELLAHKMPWSLIIPRDSGDLKNHSCS</sequence>
<gene>
    <name evidence="2" type="ORF">PECUL_23A022117</name>
</gene>
<organism evidence="2 3">
    <name type="scientific">Pelobates cultripes</name>
    <name type="common">Western spadefoot toad</name>
    <dbReference type="NCBI Taxonomy" id="61616"/>
    <lineage>
        <taxon>Eukaryota</taxon>
        <taxon>Metazoa</taxon>
        <taxon>Chordata</taxon>
        <taxon>Craniata</taxon>
        <taxon>Vertebrata</taxon>
        <taxon>Euteleostomi</taxon>
        <taxon>Amphibia</taxon>
        <taxon>Batrachia</taxon>
        <taxon>Anura</taxon>
        <taxon>Pelobatoidea</taxon>
        <taxon>Pelobatidae</taxon>
        <taxon>Pelobates</taxon>
    </lineage>
</organism>
<dbReference type="Proteomes" id="UP001295444">
    <property type="component" value="Chromosome 08"/>
</dbReference>
<dbReference type="AlphaFoldDB" id="A0AAD1WI55"/>
<evidence type="ECO:0000313" key="3">
    <source>
        <dbReference type="Proteomes" id="UP001295444"/>
    </source>
</evidence>
<feature type="coiled-coil region" evidence="1">
    <location>
        <begin position="34"/>
        <end position="68"/>
    </location>
</feature>
<accession>A0AAD1WI55</accession>
<proteinExistence type="predicted"/>
<keyword evidence="1" id="KW-0175">Coiled coil</keyword>